<proteinExistence type="predicted"/>
<comment type="caution">
    <text evidence="1">The sequence shown here is derived from an EMBL/GenBank/DDBJ whole genome shotgun (WGS) entry which is preliminary data.</text>
</comment>
<reference evidence="1 2" key="1">
    <citation type="submission" date="2015-10" db="EMBL/GenBank/DDBJ databases">
        <title>Metagenome-Assembled Genomes uncover a global brackish microbiome.</title>
        <authorList>
            <person name="Hugerth L.W."/>
            <person name="Larsson J."/>
            <person name="Alneberg J."/>
            <person name="Lindh M.V."/>
            <person name="Legrand C."/>
            <person name="Pinhassi J."/>
            <person name="Andersson A.F."/>
        </authorList>
    </citation>
    <scope>NUCLEOTIDE SEQUENCE [LARGE SCALE GENOMIC DNA]</scope>
    <source>
        <strain evidence="1">BACL9 MAG-120820-bin42</strain>
    </source>
</reference>
<evidence type="ECO:0008006" key="3">
    <source>
        <dbReference type="Google" id="ProtNLM"/>
    </source>
</evidence>
<evidence type="ECO:0000313" key="1">
    <source>
        <dbReference type="EMBL" id="KRP33436.1"/>
    </source>
</evidence>
<accession>A0A0R2XG65</accession>
<dbReference type="Proteomes" id="UP000051557">
    <property type="component" value="Unassembled WGS sequence"/>
</dbReference>
<name>A0A0R2XG65_9BACT</name>
<protein>
    <recommendedName>
        <fullName evidence="3">Nicotinate-nucleotide adenylyltransferase</fullName>
    </recommendedName>
</protein>
<gene>
    <name evidence="1" type="ORF">ABS32_00105</name>
</gene>
<dbReference type="EMBL" id="LIDM01000001">
    <property type="protein sequence ID" value="KRP33436.1"/>
    <property type="molecule type" value="Genomic_DNA"/>
</dbReference>
<evidence type="ECO:0000313" key="2">
    <source>
        <dbReference type="Proteomes" id="UP000051557"/>
    </source>
</evidence>
<dbReference type="AlphaFoldDB" id="A0A0R2XG65"/>
<organism evidence="1 2">
    <name type="scientific">Verrucomicrobia subdivision 6 bacterium BACL9 MAG-120820-bin42</name>
    <dbReference type="NCBI Taxonomy" id="1655634"/>
    <lineage>
        <taxon>Bacteria</taxon>
        <taxon>Pseudomonadati</taxon>
        <taxon>Verrucomicrobiota</taxon>
        <taxon>Verrucomicrobiia</taxon>
        <taxon>Verrucomicrobiales</taxon>
        <taxon>Verrucomicrobia subdivision 6</taxon>
    </lineage>
</organism>
<sequence>MGKPREVVKKITHILTPDEKAKEINFSGKYYGTFAEIGAGQEVARWFFQAGGAAGTVAKSISAYDMTFSNAIYGTAHRFVSRERLREMLDHEYSLLIERLGQERGDRSRFFVFANTVSARSHKVAGDGKGWMGIRFQTKPNGTPGNIVLHVRLKDDTNAEQMEVLGILGVNLIHAAFRHWRKPEAILHHLMDGVRPGRVEVDMVDFRGPIFAEVDNRLMSLKMVHLQLTPVALFSASGANLEAEDCFYGKSILLLRGHYRPITNFHLTMMNKASAMFRKDPANAGKEIVEVNEITMRNLVRHRKAGAEDFLDRVDCLGALKKTVLVTGIFRFHRLAHYLTQRTKGSVGFVIGVPLLSKILDLNFYSDLSGGILEGMGRLFLPGVKLFVHPGYDSVTGAYVTGHTLSVPKACRDIYQFLLQQGKIVDLAGTEKDLPVCSSSEILRNIRGGRSGWEVNVPAGVAALIRRRRLFGYRAQKGDRARKSA</sequence>